<name>A0AAX2S1X3_HISSO</name>
<dbReference type="GO" id="GO:0031640">
    <property type="term" value="P:killing of cells of another organism"/>
    <property type="evidence" value="ECO:0007669"/>
    <property type="project" value="UniProtKB-KW"/>
</dbReference>
<dbReference type="Pfam" id="PF00959">
    <property type="entry name" value="Phage_lysozyme"/>
    <property type="match status" value="1"/>
</dbReference>
<comment type="catalytic activity">
    <reaction evidence="1 6">
        <text>Hydrolysis of (1-&gt;4)-beta-linkages between N-acetylmuramic acid and N-acetyl-D-glucosamine residues in a peptidoglycan and between N-acetyl-D-glucosamine residues in chitodextrins.</text>
        <dbReference type="EC" id="3.2.1.17"/>
    </reaction>
</comment>
<dbReference type="EC" id="3.2.1.17" evidence="6"/>
<dbReference type="AlphaFoldDB" id="A0AAX2S1X3"/>
<reference evidence="7 8" key="1">
    <citation type="submission" date="2019-03" db="EMBL/GenBank/DDBJ databases">
        <title>Horizontal Gene Transfer Machinery in Histophilus somni.</title>
        <authorList>
            <person name="Mostafa Nazari M."/>
            <person name="Liljebjelke K."/>
        </authorList>
    </citation>
    <scope>NUCLEOTIDE SEQUENCE [LARGE SCALE GENOMIC DNA]</scope>
    <source>
        <strain evidence="7 8">UOC-EPH-KLM-04</strain>
    </source>
</reference>
<dbReference type="GO" id="GO:0042742">
    <property type="term" value="P:defense response to bacterium"/>
    <property type="evidence" value="ECO:0007669"/>
    <property type="project" value="UniProtKB-KW"/>
</dbReference>
<keyword evidence="5 6" id="KW-0326">Glycosidase</keyword>
<dbReference type="GO" id="GO:0016998">
    <property type="term" value="P:cell wall macromolecule catabolic process"/>
    <property type="evidence" value="ECO:0007669"/>
    <property type="project" value="InterPro"/>
</dbReference>
<dbReference type="GO" id="GO:0003796">
    <property type="term" value="F:lysozyme activity"/>
    <property type="evidence" value="ECO:0007669"/>
    <property type="project" value="UniProtKB-EC"/>
</dbReference>
<keyword evidence="2 6" id="KW-0929">Antimicrobial</keyword>
<comment type="similarity">
    <text evidence="6">Belongs to the glycosyl hydrolase 24 family.</text>
</comment>
<evidence type="ECO:0000313" key="8">
    <source>
        <dbReference type="Proteomes" id="UP000297565"/>
    </source>
</evidence>
<dbReference type="Gene3D" id="1.10.530.40">
    <property type="match status" value="1"/>
</dbReference>
<dbReference type="CDD" id="cd16901">
    <property type="entry name" value="lyz_P1"/>
    <property type="match status" value="1"/>
</dbReference>
<dbReference type="HAMAP" id="MF_04110">
    <property type="entry name" value="ENDOLYSIN_T4"/>
    <property type="match status" value="1"/>
</dbReference>
<evidence type="ECO:0000256" key="4">
    <source>
        <dbReference type="ARBA" id="ARBA00022801"/>
    </source>
</evidence>
<evidence type="ECO:0000256" key="6">
    <source>
        <dbReference type="RuleBase" id="RU003788"/>
    </source>
</evidence>
<evidence type="ECO:0000256" key="5">
    <source>
        <dbReference type="ARBA" id="ARBA00023295"/>
    </source>
</evidence>
<evidence type="ECO:0000256" key="3">
    <source>
        <dbReference type="ARBA" id="ARBA00022638"/>
    </source>
</evidence>
<evidence type="ECO:0000256" key="2">
    <source>
        <dbReference type="ARBA" id="ARBA00022529"/>
    </source>
</evidence>
<dbReference type="SUPFAM" id="SSF53955">
    <property type="entry name" value="Lysozyme-like"/>
    <property type="match status" value="1"/>
</dbReference>
<sequence>MNKFTKWGTGAICSVVAIIALVKTNHQELRISQQGLALIGNVEGCRRDPYHCPSDVLTVGIGSTMADGQTIDPKKRYSDIEIAQRWANDLRRAEQCVNRYGNGENLPQGAFDAFVSITFNVGCGKMQKSTLFKQANQGFSPQLCHQFERWIYAGGKKLNGLVARRAKEKALCLGEYHD</sequence>
<dbReference type="InterPro" id="IPR023347">
    <property type="entry name" value="Lysozyme_dom_sf"/>
</dbReference>
<protein>
    <recommendedName>
        <fullName evidence="6">Lysozyme</fullName>
        <ecNumber evidence="6">3.2.1.17</ecNumber>
    </recommendedName>
</protein>
<gene>
    <name evidence="7" type="ORF">E2R48_10075</name>
</gene>
<dbReference type="RefSeq" id="WP_132995641.1">
    <property type="nucleotide sequence ID" value="NZ_CP186878.1"/>
</dbReference>
<dbReference type="InterPro" id="IPR023346">
    <property type="entry name" value="Lysozyme-like_dom_sf"/>
</dbReference>
<dbReference type="InterPro" id="IPR034690">
    <property type="entry name" value="Endolysin_T4_type"/>
</dbReference>
<dbReference type="InterPro" id="IPR051018">
    <property type="entry name" value="Bacteriophage_GH24"/>
</dbReference>
<accession>A0AAX2S1X3</accession>
<dbReference type="InterPro" id="IPR002196">
    <property type="entry name" value="Glyco_hydro_24"/>
</dbReference>
<dbReference type="PANTHER" id="PTHR38107:SF4">
    <property type="entry name" value="LYSOZYME"/>
    <property type="match status" value="1"/>
</dbReference>
<evidence type="ECO:0000313" key="7">
    <source>
        <dbReference type="EMBL" id="TEW26967.1"/>
    </source>
</evidence>
<dbReference type="Proteomes" id="UP000297565">
    <property type="component" value="Unassembled WGS sequence"/>
</dbReference>
<evidence type="ECO:0000256" key="1">
    <source>
        <dbReference type="ARBA" id="ARBA00000632"/>
    </source>
</evidence>
<organism evidence="7 8">
    <name type="scientific">Histophilus somni</name>
    <name type="common">Haemophilus somnus</name>
    <dbReference type="NCBI Taxonomy" id="731"/>
    <lineage>
        <taxon>Bacteria</taxon>
        <taxon>Pseudomonadati</taxon>
        <taxon>Pseudomonadota</taxon>
        <taxon>Gammaproteobacteria</taxon>
        <taxon>Pasteurellales</taxon>
        <taxon>Pasteurellaceae</taxon>
        <taxon>Histophilus</taxon>
    </lineage>
</organism>
<proteinExistence type="inferred from homology"/>
<dbReference type="PANTHER" id="PTHR38107">
    <property type="match status" value="1"/>
</dbReference>
<keyword evidence="3 6" id="KW-0081">Bacteriolytic enzyme</keyword>
<dbReference type="GO" id="GO:0009253">
    <property type="term" value="P:peptidoglycan catabolic process"/>
    <property type="evidence" value="ECO:0007669"/>
    <property type="project" value="InterPro"/>
</dbReference>
<keyword evidence="4 6" id="KW-0378">Hydrolase</keyword>
<dbReference type="EMBL" id="SNRV01000045">
    <property type="protein sequence ID" value="TEW26967.1"/>
    <property type="molecule type" value="Genomic_DNA"/>
</dbReference>
<comment type="caution">
    <text evidence="7">The sequence shown here is derived from an EMBL/GenBank/DDBJ whole genome shotgun (WGS) entry which is preliminary data.</text>
</comment>